<proteinExistence type="predicted"/>
<accession>A0A1Y2HYT0</accession>
<comment type="caution">
    <text evidence="1">The sequence shown here is derived from an EMBL/GenBank/DDBJ whole genome shotgun (WGS) entry which is preliminary data.</text>
</comment>
<sequence length="247" mass="27412">MANNNLKQAHLALARPTVESLVQPALEGLSYSPANHEEFLTSDAMTELFSPTLRARLFHCTSALRKGGIELRVAVESFRDAHELEEHSRFLLVGNRSMLTSSDLLAPRTVLRQMGSALLLAQLSHDIDSVPDDLQRVSFDGSLLKDHQGMQYLVDTEALVAGTVTLSRAANVAGGDSANEVLAQVPFMRNVVIRLVSQVFGPDEYKSLVSPHRISWTVADIDYLVGSLWYERQKKVVVQLEELLFEK</sequence>
<evidence type="ECO:0000313" key="2">
    <source>
        <dbReference type="Proteomes" id="UP000193411"/>
    </source>
</evidence>
<reference evidence="1 2" key="1">
    <citation type="submission" date="2016-07" db="EMBL/GenBank/DDBJ databases">
        <title>Pervasive Adenine N6-methylation of Active Genes in Fungi.</title>
        <authorList>
            <consortium name="DOE Joint Genome Institute"/>
            <person name="Mondo S.J."/>
            <person name="Dannebaum R.O."/>
            <person name="Kuo R.C."/>
            <person name="Labutti K."/>
            <person name="Haridas S."/>
            <person name="Kuo A."/>
            <person name="Salamov A."/>
            <person name="Ahrendt S.R."/>
            <person name="Lipzen A."/>
            <person name="Sullivan W."/>
            <person name="Andreopoulos W.B."/>
            <person name="Clum A."/>
            <person name="Lindquist E."/>
            <person name="Daum C."/>
            <person name="Ramamoorthy G.K."/>
            <person name="Gryganskyi A."/>
            <person name="Culley D."/>
            <person name="Magnuson J.K."/>
            <person name="James T.Y."/>
            <person name="O'Malley M.A."/>
            <person name="Stajich J.E."/>
            <person name="Spatafora J.W."/>
            <person name="Visel A."/>
            <person name="Grigoriev I.V."/>
        </authorList>
    </citation>
    <scope>NUCLEOTIDE SEQUENCE [LARGE SCALE GENOMIC DNA]</scope>
    <source>
        <strain evidence="1 2">PL171</strain>
    </source>
</reference>
<dbReference type="Proteomes" id="UP000193411">
    <property type="component" value="Unassembled WGS sequence"/>
</dbReference>
<keyword evidence="2" id="KW-1185">Reference proteome</keyword>
<name>A0A1Y2HYT0_9FUNG</name>
<evidence type="ECO:0000313" key="1">
    <source>
        <dbReference type="EMBL" id="ORZ38312.1"/>
    </source>
</evidence>
<dbReference type="EMBL" id="MCFL01000009">
    <property type="protein sequence ID" value="ORZ38312.1"/>
    <property type="molecule type" value="Genomic_DNA"/>
</dbReference>
<protein>
    <submittedName>
        <fullName evidence="1">Uncharacterized protein</fullName>
    </submittedName>
</protein>
<dbReference type="AlphaFoldDB" id="A0A1Y2HYT0"/>
<organism evidence="1 2">
    <name type="scientific">Catenaria anguillulae PL171</name>
    <dbReference type="NCBI Taxonomy" id="765915"/>
    <lineage>
        <taxon>Eukaryota</taxon>
        <taxon>Fungi</taxon>
        <taxon>Fungi incertae sedis</taxon>
        <taxon>Blastocladiomycota</taxon>
        <taxon>Blastocladiomycetes</taxon>
        <taxon>Blastocladiales</taxon>
        <taxon>Catenariaceae</taxon>
        <taxon>Catenaria</taxon>
    </lineage>
</organism>
<gene>
    <name evidence="1" type="ORF">BCR44DRAFT_69718</name>
</gene>